<keyword evidence="4" id="KW-1185">Reference proteome</keyword>
<dbReference type="Pfam" id="PF13449">
    <property type="entry name" value="Phytase-like"/>
    <property type="match status" value="1"/>
</dbReference>
<dbReference type="OrthoDB" id="9798539at2"/>
<dbReference type="KEGG" id="alq:C7Y71_010445"/>
<dbReference type="AlphaFoldDB" id="A0A5P8E8W5"/>
<evidence type="ECO:0000313" key="3">
    <source>
        <dbReference type="EMBL" id="QFQ13396.1"/>
    </source>
</evidence>
<dbReference type="RefSeq" id="WP_111897626.1">
    <property type="nucleotide sequence ID" value="NZ_CP033459.1"/>
</dbReference>
<gene>
    <name evidence="3" type="ORF">C7Y71_010445</name>
</gene>
<feature type="chain" id="PRO_5024412133" evidence="1">
    <location>
        <begin position="19"/>
        <end position="353"/>
    </location>
</feature>
<proteinExistence type="predicted"/>
<sequence>MRKIIFLTLSIVALTVSAQRVELLKQQKLSQWAIAPGNYSGITPLGNDRYAVVSDKDSADGFHIWKIELNSGTGIVTNVEDEGFFANPTPKVNHNGISLRDCEDIVYFKPANTVFICGEGDQEILEYAMDGKPTGRRLEVPAMFGKDKISANLGFEALAYDEKNHCFWTMTESTLPADGLHTSPQTPSILNVMRLLCFNDSLKCIGQYAYRMNVGTTKKDGTHYAYGVPAMTVLPDGTLLVMEREANVSTTKLRGETFIRIFTVEPTKDNLVEESESLRNFDITKFVQKRQLTSFSTKVNPPSVQLANYEGMCVGPTLEANRRTLLLLNDSQNNAGIKIAHLKDYIKVVILYQ</sequence>
<feature type="signal peptide" evidence="1">
    <location>
        <begin position="1"/>
        <end position="18"/>
    </location>
</feature>
<feature type="domain" description="Phytase-like" evidence="2">
    <location>
        <begin position="37"/>
        <end position="330"/>
    </location>
</feature>
<dbReference type="EMBL" id="CP033459">
    <property type="protein sequence ID" value="QFQ13396.1"/>
    <property type="molecule type" value="Genomic_DNA"/>
</dbReference>
<evidence type="ECO:0000259" key="2">
    <source>
        <dbReference type="Pfam" id="PF13449"/>
    </source>
</evidence>
<dbReference type="InterPro" id="IPR027372">
    <property type="entry name" value="Phytase-like_dom"/>
</dbReference>
<accession>A0A5P8E8W5</accession>
<name>A0A5P8E8W5_9BACT</name>
<organism evidence="3 4">
    <name type="scientific">Pseudoprevotella muciniphila</name>
    <dbReference type="NCBI Taxonomy" id="2133944"/>
    <lineage>
        <taxon>Bacteria</taxon>
        <taxon>Pseudomonadati</taxon>
        <taxon>Bacteroidota</taxon>
        <taxon>Bacteroidia</taxon>
        <taxon>Bacteroidales</taxon>
        <taxon>Prevotellaceae</taxon>
        <taxon>Pseudoprevotella</taxon>
    </lineage>
</organism>
<keyword evidence="1" id="KW-0732">Signal</keyword>
<reference evidence="3 4" key="1">
    <citation type="submission" date="2018-11" db="EMBL/GenBank/DDBJ databases">
        <authorList>
            <person name="Na S.W."/>
            <person name="Baik M."/>
        </authorList>
    </citation>
    <scope>NUCLEOTIDE SEQUENCE [LARGE SCALE GENOMIC DNA]</scope>
    <source>
        <strain evidence="3 4">E39</strain>
    </source>
</reference>
<evidence type="ECO:0000313" key="4">
    <source>
        <dbReference type="Proteomes" id="UP000249375"/>
    </source>
</evidence>
<dbReference type="Proteomes" id="UP000249375">
    <property type="component" value="Chromosome"/>
</dbReference>
<protein>
    <submittedName>
        <fullName evidence="3">Esterase-like activity of phytase family protein</fullName>
    </submittedName>
</protein>
<evidence type="ECO:0000256" key="1">
    <source>
        <dbReference type="SAM" id="SignalP"/>
    </source>
</evidence>